<dbReference type="InterPro" id="IPR036388">
    <property type="entry name" value="WH-like_DNA-bd_sf"/>
</dbReference>
<dbReference type="Proteomes" id="UP000075766">
    <property type="component" value="Unassembled WGS sequence"/>
</dbReference>
<dbReference type="PIRSF" id="PIRSF019345">
    <property type="entry name" value="ScpB"/>
    <property type="match status" value="1"/>
</dbReference>
<dbReference type="Pfam" id="PF04079">
    <property type="entry name" value="SMC_ScpB"/>
    <property type="match status" value="1"/>
</dbReference>
<dbReference type="GO" id="GO:0051301">
    <property type="term" value="P:cell division"/>
    <property type="evidence" value="ECO:0007669"/>
    <property type="project" value="UniProtKB-KW"/>
</dbReference>
<evidence type="ECO:0000256" key="2">
    <source>
        <dbReference type="ARBA" id="ARBA00022618"/>
    </source>
</evidence>
<protein>
    <submittedName>
        <fullName evidence="7">Segregation and condensation protein B</fullName>
    </submittedName>
</protein>
<dbReference type="NCBIfam" id="TIGR00281">
    <property type="entry name" value="SMC-Scp complex subunit ScpB"/>
    <property type="match status" value="1"/>
</dbReference>
<organism evidence="7 9">
    <name type="scientific">Marichromatium gracile</name>
    <name type="common">Chromatium gracile</name>
    <dbReference type="NCBI Taxonomy" id="1048"/>
    <lineage>
        <taxon>Bacteria</taxon>
        <taxon>Pseudomonadati</taxon>
        <taxon>Pseudomonadota</taxon>
        <taxon>Gammaproteobacteria</taxon>
        <taxon>Chromatiales</taxon>
        <taxon>Chromatiaceae</taxon>
        <taxon>Marichromatium</taxon>
    </lineage>
</organism>
<evidence type="ECO:0000256" key="5">
    <source>
        <dbReference type="SAM" id="MobiDB-lite"/>
    </source>
</evidence>
<dbReference type="InterPro" id="IPR036390">
    <property type="entry name" value="WH_DNA-bd_sf"/>
</dbReference>
<accession>A0A4R4A841</accession>
<evidence type="ECO:0000313" key="7">
    <source>
        <dbReference type="EMBL" id="TCW34854.1"/>
    </source>
</evidence>
<dbReference type="Gene3D" id="1.10.10.10">
    <property type="entry name" value="Winged helix-like DNA-binding domain superfamily/Winged helix DNA-binding domain"/>
    <property type="match status" value="2"/>
</dbReference>
<keyword evidence="8" id="KW-1185">Reference proteome</keyword>
<dbReference type="InterPro" id="IPR005234">
    <property type="entry name" value="ScpB_csome_segregation"/>
</dbReference>
<evidence type="ECO:0000313" key="9">
    <source>
        <dbReference type="Proteomes" id="UP000295247"/>
    </source>
</evidence>
<dbReference type="GO" id="GO:0051304">
    <property type="term" value="P:chromosome separation"/>
    <property type="evidence" value="ECO:0007669"/>
    <property type="project" value="InterPro"/>
</dbReference>
<dbReference type="RefSeq" id="WP_005224190.1">
    <property type="nucleotide sequence ID" value="NZ_LSYU01000054.1"/>
</dbReference>
<gene>
    <name evidence="6" type="ORF">AY586_13420</name>
    <name evidence="7" type="ORF">EDC29_10814</name>
</gene>
<reference evidence="6 8" key="1">
    <citation type="submission" date="2016-02" db="EMBL/GenBank/DDBJ databases">
        <title>Genome sequence of Marichromatium gracile YL-28, a purple sulfur bacterium.</title>
        <authorList>
            <person name="Zhao C."/>
            <person name="Hong X."/>
            <person name="Chen S."/>
            <person name="Yang S."/>
        </authorList>
    </citation>
    <scope>NUCLEOTIDE SEQUENCE [LARGE SCALE GENOMIC DNA]</scope>
    <source>
        <strain evidence="6 8">YL28</strain>
    </source>
</reference>
<sequence length="210" mass="23987">MTPQRLKQIVEAALFAADAPVSSERLLQLFEDHERPARGALDRVLVELAEDYAERGIALVEVASGWRVQVRAELAPWVGRLWEERAPRYSRALLETLALIVYRQPITRGEIEEIRGVSVSTNIIRTLLEREWVRVVGHRDVPGRPALYATTRRFLDYFGLRSLNELPPLAEIREPELLFNEELALEAPPQPHSTSQETARAVPEQHNDEE</sequence>
<evidence type="ECO:0000256" key="3">
    <source>
        <dbReference type="ARBA" id="ARBA00022829"/>
    </source>
</evidence>
<dbReference type="PANTHER" id="PTHR34298">
    <property type="entry name" value="SEGREGATION AND CONDENSATION PROTEIN B"/>
    <property type="match status" value="1"/>
</dbReference>
<dbReference type="SUPFAM" id="SSF46785">
    <property type="entry name" value="Winged helix' DNA-binding domain"/>
    <property type="match status" value="2"/>
</dbReference>
<dbReference type="AlphaFoldDB" id="A0A4R4A841"/>
<feature type="region of interest" description="Disordered" evidence="5">
    <location>
        <begin position="183"/>
        <end position="210"/>
    </location>
</feature>
<dbReference type="Proteomes" id="UP000295247">
    <property type="component" value="Unassembled WGS sequence"/>
</dbReference>
<name>A0A4R4A841_MARGR</name>
<keyword evidence="3" id="KW-0159">Chromosome partition</keyword>
<proteinExistence type="predicted"/>
<comment type="caution">
    <text evidence="7">The sequence shown here is derived from an EMBL/GenBank/DDBJ whole genome shotgun (WGS) entry which is preliminary data.</text>
</comment>
<dbReference type="EMBL" id="SMDC01000008">
    <property type="protein sequence ID" value="TCW34854.1"/>
    <property type="molecule type" value="Genomic_DNA"/>
</dbReference>
<reference evidence="7 9" key="2">
    <citation type="submission" date="2019-03" db="EMBL/GenBank/DDBJ databases">
        <title>Genomic Encyclopedia of Type Strains, Phase IV (KMG-IV): sequencing the most valuable type-strain genomes for metagenomic binning, comparative biology and taxonomic classification.</title>
        <authorList>
            <person name="Goeker M."/>
        </authorList>
    </citation>
    <scope>NUCLEOTIDE SEQUENCE [LARGE SCALE GENOMIC DNA]</scope>
    <source>
        <strain evidence="7 9">DSM 203</strain>
    </source>
</reference>
<evidence type="ECO:0000256" key="4">
    <source>
        <dbReference type="ARBA" id="ARBA00023306"/>
    </source>
</evidence>
<evidence type="ECO:0000313" key="8">
    <source>
        <dbReference type="Proteomes" id="UP000075766"/>
    </source>
</evidence>
<dbReference type="EMBL" id="LSYU01000054">
    <property type="protein sequence ID" value="KXX64539.1"/>
    <property type="molecule type" value="Genomic_DNA"/>
</dbReference>
<evidence type="ECO:0000256" key="1">
    <source>
        <dbReference type="ARBA" id="ARBA00022490"/>
    </source>
</evidence>
<keyword evidence="2" id="KW-0132">Cell division</keyword>
<keyword evidence="4" id="KW-0131">Cell cycle</keyword>
<dbReference type="PANTHER" id="PTHR34298:SF2">
    <property type="entry name" value="SEGREGATION AND CONDENSATION PROTEIN B"/>
    <property type="match status" value="1"/>
</dbReference>
<keyword evidence="1" id="KW-0963">Cytoplasm</keyword>
<evidence type="ECO:0000313" key="6">
    <source>
        <dbReference type="EMBL" id="KXX64539.1"/>
    </source>
</evidence>